<dbReference type="Proteomes" id="UP001500067">
    <property type="component" value="Unassembled WGS sequence"/>
</dbReference>
<dbReference type="Pfam" id="PF07291">
    <property type="entry name" value="MauE"/>
    <property type="match status" value="1"/>
</dbReference>
<reference evidence="8" key="1">
    <citation type="journal article" date="2019" name="Int. J. Syst. Evol. Microbiol.">
        <title>The Global Catalogue of Microorganisms (GCM) 10K type strain sequencing project: providing services to taxonomists for standard genome sequencing and annotation.</title>
        <authorList>
            <consortium name="The Broad Institute Genomics Platform"/>
            <consortium name="The Broad Institute Genome Sequencing Center for Infectious Disease"/>
            <person name="Wu L."/>
            <person name="Ma J."/>
        </authorList>
    </citation>
    <scope>NUCLEOTIDE SEQUENCE [LARGE SCALE GENOMIC DNA]</scope>
    <source>
        <strain evidence="8">JCM 32105</strain>
    </source>
</reference>
<accession>A0ABP8NL90</accession>
<dbReference type="NCBIfam" id="NF045576">
    <property type="entry name" value="BT_3928_fam"/>
    <property type="match status" value="1"/>
</dbReference>
<feature type="transmembrane region" description="Helical" evidence="5">
    <location>
        <begin position="147"/>
        <end position="166"/>
    </location>
</feature>
<dbReference type="EMBL" id="BAABFA010000019">
    <property type="protein sequence ID" value="GAA4468790.1"/>
    <property type="molecule type" value="Genomic_DNA"/>
</dbReference>
<keyword evidence="4 5" id="KW-0472">Membrane</keyword>
<name>A0ABP8NL90_9BACT</name>
<feature type="transmembrane region" description="Helical" evidence="5">
    <location>
        <begin position="76"/>
        <end position="96"/>
    </location>
</feature>
<evidence type="ECO:0000256" key="2">
    <source>
        <dbReference type="ARBA" id="ARBA00022692"/>
    </source>
</evidence>
<evidence type="ECO:0000259" key="6">
    <source>
        <dbReference type="Pfam" id="PF07291"/>
    </source>
</evidence>
<evidence type="ECO:0000256" key="5">
    <source>
        <dbReference type="SAM" id="Phobius"/>
    </source>
</evidence>
<keyword evidence="2 5" id="KW-0812">Transmembrane</keyword>
<organism evidence="7 8">
    <name type="scientific">Nemorincola caseinilytica</name>
    <dbReference type="NCBI Taxonomy" id="2054315"/>
    <lineage>
        <taxon>Bacteria</taxon>
        <taxon>Pseudomonadati</taxon>
        <taxon>Bacteroidota</taxon>
        <taxon>Chitinophagia</taxon>
        <taxon>Chitinophagales</taxon>
        <taxon>Chitinophagaceae</taxon>
        <taxon>Nemorincola</taxon>
    </lineage>
</organism>
<feature type="transmembrane region" description="Helical" evidence="5">
    <location>
        <begin position="48"/>
        <end position="69"/>
    </location>
</feature>
<sequence>MKVIITILRVAVGLLFIFSGVVKANDPLGLTYKMNEFFEVWNMGFMLKYTLTFSVLMIAFEIISGVAMIVGNAFRLYVTLLLLLNIFFTFLTWYALTSGKIKECGCFGDCIKISNTATFYKDVALTAIVLFLWIFRYRVFPIFDRSAYNAAIVGVGAVFAFGFQWWTLSHLPVKDCLPYKVGNNVLEKMKPGPDYKEATFATKFVYEKNGVKQEFTTENYPWKDPSWKFVSSNTVEVTPATGLPEIHDFSLNDSNDVDQAQAILGAKGYVYIWFLREPEKANIKKLDDLKALAIKAKAMNIPFYVACSAGRDICQTYQEAWGMTDIPFMILDGTASKTAMRTNPGLMLLKDGVVMNKWGYLDYPKDVAQ</sequence>
<comment type="subcellular location">
    <subcellularLocation>
        <location evidence="1">Membrane</location>
        <topology evidence="1">Multi-pass membrane protein</topology>
    </subcellularLocation>
</comment>
<comment type="caution">
    <text evidence="7">The sequence shown here is derived from an EMBL/GenBank/DDBJ whole genome shotgun (WGS) entry which is preliminary data.</text>
</comment>
<keyword evidence="8" id="KW-1185">Reference proteome</keyword>
<feature type="transmembrane region" description="Helical" evidence="5">
    <location>
        <begin position="116"/>
        <end position="135"/>
    </location>
</feature>
<protein>
    <submittedName>
        <fullName evidence="7">DoxX family protein</fullName>
    </submittedName>
</protein>
<evidence type="ECO:0000256" key="3">
    <source>
        <dbReference type="ARBA" id="ARBA00022989"/>
    </source>
</evidence>
<evidence type="ECO:0000313" key="7">
    <source>
        <dbReference type="EMBL" id="GAA4468790.1"/>
    </source>
</evidence>
<evidence type="ECO:0000256" key="1">
    <source>
        <dbReference type="ARBA" id="ARBA00004141"/>
    </source>
</evidence>
<feature type="domain" description="Methylamine utilisation protein MauE" evidence="6">
    <location>
        <begin position="1"/>
        <end position="134"/>
    </location>
</feature>
<dbReference type="RefSeq" id="WP_345084155.1">
    <property type="nucleotide sequence ID" value="NZ_BAABFA010000019.1"/>
</dbReference>
<proteinExistence type="predicted"/>
<evidence type="ECO:0000313" key="8">
    <source>
        <dbReference type="Proteomes" id="UP001500067"/>
    </source>
</evidence>
<keyword evidence="3 5" id="KW-1133">Transmembrane helix</keyword>
<evidence type="ECO:0000256" key="4">
    <source>
        <dbReference type="ARBA" id="ARBA00023136"/>
    </source>
</evidence>
<gene>
    <name evidence="7" type="ORF">GCM10023093_27070</name>
</gene>
<dbReference type="InterPro" id="IPR009908">
    <property type="entry name" value="Methylamine_util_MauE"/>
</dbReference>